<proteinExistence type="predicted"/>
<name>A0ABQ4N4Y8_9BACL</name>
<dbReference type="InterPro" id="IPR000683">
    <property type="entry name" value="Gfo/Idh/MocA-like_OxRdtase_N"/>
</dbReference>
<keyword evidence="1" id="KW-0560">Oxidoreductase</keyword>
<accession>A0ABQ4N4Y8</accession>
<dbReference type="InterPro" id="IPR036291">
    <property type="entry name" value="NAD(P)-bd_dom_sf"/>
</dbReference>
<dbReference type="PANTHER" id="PTHR43818">
    <property type="entry name" value="BCDNA.GH03377"/>
    <property type="match status" value="1"/>
</dbReference>
<keyword evidence="5" id="KW-1185">Reference proteome</keyword>
<feature type="domain" description="GFO/IDH/MocA-like oxidoreductase" evidence="3">
    <location>
        <begin position="139"/>
        <end position="273"/>
    </location>
</feature>
<organism evidence="4 5">
    <name type="scientific">Paenibacillus cisolokensis</name>
    <dbReference type="NCBI Taxonomy" id="1658519"/>
    <lineage>
        <taxon>Bacteria</taxon>
        <taxon>Bacillati</taxon>
        <taxon>Bacillota</taxon>
        <taxon>Bacilli</taxon>
        <taxon>Bacillales</taxon>
        <taxon>Paenibacillaceae</taxon>
        <taxon>Paenibacillus</taxon>
    </lineage>
</organism>
<dbReference type="Pfam" id="PF01408">
    <property type="entry name" value="GFO_IDH_MocA"/>
    <property type="match status" value="1"/>
</dbReference>
<protein>
    <recommendedName>
        <fullName evidence="6">Oxidoreductase</fullName>
    </recommendedName>
</protein>
<evidence type="ECO:0000256" key="1">
    <source>
        <dbReference type="ARBA" id="ARBA00023002"/>
    </source>
</evidence>
<comment type="caution">
    <text evidence="4">The sequence shown here is derived from an EMBL/GenBank/DDBJ whole genome shotgun (WGS) entry which is preliminary data.</text>
</comment>
<sequence>MKSIHFAVLGFGNIAKTHITALRALPVVKRLPALPVLDTLVTRNPDRHRLQAEAIGFRRTVSSAAEAAGDERVDVFDICTPNAVHYDDVMSALGGGKSIYCEKPVTDRYDRSRRLLEEIEKANPTEQLAFTFRYHPAVMRIREWVRAGVIGEPLQCNISYRRSGYLDPERPVSWRLQSGLSGGGAISDLGVHVLDLIRHWFGELSDVSGIARTYVKERAAEAGSDRRVAVDVDDWAMMHYETASGVSGALEVSRIALGSDAYEIRVVGTRGSLTCDLERQTVPDIHLLKGGSAAPPQPDALELLPGEKATMGIAVDAHFAALHHFLLRLAGEDRWPDLAPHIRDGVTVEYWIERILAASKRSDVAETGGDRT</sequence>
<gene>
    <name evidence="4" type="ORF">PACILC2_17880</name>
</gene>
<feature type="domain" description="Gfo/Idh/MocA-like oxidoreductase N-terminal" evidence="2">
    <location>
        <begin position="4"/>
        <end position="123"/>
    </location>
</feature>
<evidence type="ECO:0008006" key="6">
    <source>
        <dbReference type="Google" id="ProtNLM"/>
    </source>
</evidence>
<dbReference type="SUPFAM" id="SSF55347">
    <property type="entry name" value="Glyceraldehyde-3-phosphate dehydrogenase-like, C-terminal domain"/>
    <property type="match status" value="1"/>
</dbReference>
<evidence type="ECO:0000259" key="2">
    <source>
        <dbReference type="Pfam" id="PF01408"/>
    </source>
</evidence>
<evidence type="ECO:0000259" key="3">
    <source>
        <dbReference type="Pfam" id="PF22725"/>
    </source>
</evidence>
<dbReference type="Pfam" id="PF22725">
    <property type="entry name" value="GFO_IDH_MocA_C3"/>
    <property type="match status" value="1"/>
</dbReference>
<evidence type="ECO:0000313" key="5">
    <source>
        <dbReference type="Proteomes" id="UP000680304"/>
    </source>
</evidence>
<dbReference type="SUPFAM" id="SSF51735">
    <property type="entry name" value="NAD(P)-binding Rossmann-fold domains"/>
    <property type="match status" value="1"/>
</dbReference>
<dbReference type="Gene3D" id="3.30.360.10">
    <property type="entry name" value="Dihydrodipicolinate Reductase, domain 2"/>
    <property type="match status" value="1"/>
</dbReference>
<dbReference type="RefSeq" id="WP_213528479.1">
    <property type="nucleotide sequence ID" value="NZ_BOVJ01000058.1"/>
</dbReference>
<dbReference type="EMBL" id="BOVJ01000058">
    <property type="protein sequence ID" value="GIQ63220.1"/>
    <property type="molecule type" value="Genomic_DNA"/>
</dbReference>
<dbReference type="Gene3D" id="3.40.50.720">
    <property type="entry name" value="NAD(P)-binding Rossmann-like Domain"/>
    <property type="match status" value="1"/>
</dbReference>
<dbReference type="InterPro" id="IPR055170">
    <property type="entry name" value="GFO_IDH_MocA-like_dom"/>
</dbReference>
<reference evidence="4 5" key="1">
    <citation type="submission" date="2021-04" db="EMBL/GenBank/DDBJ databases">
        <title>Draft genome sequence of Paenibacillus cisolokensis, LC2-13A.</title>
        <authorList>
            <person name="Uke A."/>
            <person name="Chhe C."/>
            <person name="Baramee S."/>
            <person name="Kosugi A."/>
        </authorList>
    </citation>
    <scope>NUCLEOTIDE SEQUENCE [LARGE SCALE GENOMIC DNA]</scope>
    <source>
        <strain evidence="4 5">LC2-13A</strain>
    </source>
</reference>
<dbReference type="InterPro" id="IPR050463">
    <property type="entry name" value="Gfo/Idh/MocA_oxidrdct_glycsds"/>
</dbReference>
<dbReference type="PANTHER" id="PTHR43818:SF11">
    <property type="entry name" value="BCDNA.GH03377"/>
    <property type="match status" value="1"/>
</dbReference>
<evidence type="ECO:0000313" key="4">
    <source>
        <dbReference type="EMBL" id="GIQ63220.1"/>
    </source>
</evidence>
<dbReference type="Proteomes" id="UP000680304">
    <property type="component" value="Unassembled WGS sequence"/>
</dbReference>